<proteinExistence type="predicted"/>
<dbReference type="InterPro" id="IPR000182">
    <property type="entry name" value="GNAT_dom"/>
</dbReference>
<dbReference type="InterPro" id="IPR016181">
    <property type="entry name" value="Acyl_CoA_acyltransferase"/>
</dbReference>
<dbReference type="RefSeq" id="WP_087403476.1">
    <property type="nucleotide sequence ID" value="NZ_NFHB01000011.1"/>
</dbReference>
<dbReference type="SUPFAM" id="SSF55729">
    <property type="entry name" value="Acyl-CoA N-acyltransferases (Nat)"/>
    <property type="match status" value="2"/>
</dbReference>
<reference evidence="5" key="1">
    <citation type="submission" date="2017-04" db="EMBL/GenBank/DDBJ databases">
        <title>Function of individual gut microbiota members based on whole genome sequencing of pure cultures obtained from chicken caecum.</title>
        <authorList>
            <person name="Medvecky M."/>
            <person name="Cejkova D."/>
            <person name="Polansky O."/>
            <person name="Karasova D."/>
            <person name="Kubasova T."/>
            <person name="Cizek A."/>
            <person name="Rychlik I."/>
        </authorList>
    </citation>
    <scope>NUCLEOTIDE SEQUENCE [LARGE SCALE GENOMIC DNA]</scope>
    <source>
        <strain evidence="5">An90</strain>
    </source>
</reference>
<name>A0A1Y3QQK3_9BACT</name>
<dbReference type="EMBL" id="NFHB01000011">
    <property type="protein sequence ID" value="OUN01933.1"/>
    <property type="molecule type" value="Genomic_DNA"/>
</dbReference>
<dbReference type="PROSITE" id="PS51186">
    <property type="entry name" value="GNAT"/>
    <property type="match status" value="2"/>
</dbReference>
<evidence type="ECO:0000256" key="1">
    <source>
        <dbReference type="ARBA" id="ARBA00022679"/>
    </source>
</evidence>
<dbReference type="InterPro" id="IPR050680">
    <property type="entry name" value="YpeA/RimI_acetyltransf"/>
</dbReference>
<dbReference type="PANTHER" id="PTHR43420">
    <property type="entry name" value="ACETYLTRANSFERASE"/>
    <property type="match status" value="1"/>
</dbReference>
<protein>
    <submittedName>
        <fullName evidence="4">GNAT family N-acetyltransferase</fullName>
    </submittedName>
</protein>
<dbReference type="Pfam" id="PF00583">
    <property type="entry name" value="Acetyltransf_1"/>
    <property type="match status" value="1"/>
</dbReference>
<dbReference type="eggNOG" id="COG0456">
    <property type="taxonomic scope" value="Bacteria"/>
</dbReference>
<dbReference type="CDD" id="cd04301">
    <property type="entry name" value="NAT_SF"/>
    <property type="match status" value="2"/>
</dbReference>
<sequence length="283" mass="31469">MEIKSLENTCFGTLFEAFGQAFADYEVQLDETQLRRMLRRRGFDPRLSFAAFDGERIAAFTLNGTGNFNGLPTAYDTGTGTLEAYRGQGLAAKVFEHSIPYLREAGIRQYLLEVLQHNTKAVSVYRKLGFETAREFNYSIQQDAQVHLGPKIPDIACTVTPVDVGRFAPDPQFWDFMPSWQNSPEAIRRAAGDFAGLSARAEGTQVGYCIFEPVSGDIALIAVDKRYRRRGIATSLLREALRLNKADSVKVINTEAGCESLTAFLEAANIAVTGRQFEMVKKI</sequence>
<accession>A0A1Y3QQK3</accession>
<evidence type="ECO:0000259" key="3">
    <source>
        <dbReference type="PROSITE" id="PS51186"/>
    </source>
</evidence>
<dbReference type="Gene3D" id="3.40.630.30">
    <property type="match status" value="2"/>
</dbReference>
<dbReference type="OrthoDB" id="4228396at2"/>
<dbReference type="Pfam" id="PF13508">
    <property type="entry name" value="Acetyltransf_7"/>
    <property type="match status" value="1"/>
</dbReference>
<evidence type="ECO:0000313" key="5">
    <source>
        <dbReference type="Proteomes" id="UP000195772"/>
    </source>
</evidence>
<evidence type="ECO:0000313" key="4">
    <source>
        <dbReference type="EMBL" id="OUN01933.1"/>
    </source>
</evidence>
<dbReference type="PANTHER" id="PTHR43420:SF44">
    <property type="entry name" value="ACETYLTRANSFERASE YPEA"/>
    <property type="match status" value="1"/>
</dbReference>
<organism evidence="4 5">
    <name type="scientific">Alistipes onderdonkii</name>
    <dbReference type="NCBI Taxonomy" id="328813"/>
    <lineage>
        <taxon>Bacteria</taxon>
        <taxon>Pseudomonadati</taxon>
        <taxon>Bacteroidota</taxon>
        <taxon>Bacteroidia</taxon>
        <taxon>Bacteroidales</taxon>
        <taxon>Rikenellaceae</taxon>
        <taxon>Alistipes</taxon>
    </lineage>
</organism>
<keyword evidence="1 4" id="KW-0808">Transferase</keyword>
<feature type="domain" description="N-acetyltransferase" evidence="3">
    <location>
        <begin position="146"/>
        <end position="283"/>
    </location>
</feature>
<evidence type="ECO:0000256" key="2">
    <source>
        <dbReference type="ARBA" id="ARBA00023315"/>
    </source>
</evidence>
<feature type="domain" description="N-acetyltransferase" evidence="3">
    <location>
        <begin position="1"/>
        <end position="153"/>
    </location>
</feature>
<keyword evidence="2" id="KW-0012">Acyltransferase</keyword>
<dbReference type="AlphaFoldDB" id="A0A1Y3QQK3"/>
<dbReference type="GO" id="GO:0016747">
    <property type="term" value="F:acyltransferase activity, transferring groups other than amino-acyl groups"/>
    <property type="evidence" value="ECO:0007669"/>
    <property type="project" value="InterPro"/>
</dbReference>
<comment type="caution">
    <text evidence="4">The sequence shown here is derived from an EMBL/GenBank/DDBJ whole genome shotgun (WGS) entry which is preliminary data.</text>
</comment>
<gene>
    <name evidence="4" type="ORF">B5G41_13880</name>
</gene>
<dbReference type="Proteomes" id="UP000195772">
    <property type="component" value="Unassembled WGS sequence"/>
</dbReference>